<evidence type="ECO:0000259" key="1">
    <source>
        <dbReference type="Pfam" id="PF00535"/>
    </source>
</evidence>
<dbReference type="PANTHER" id="PTHR22916:SF3">
    <property type="entry name" value="UDP-GLCNAC:BETAGAL BETA-1,3-N-ACETYLGLUCOSAMINYLTRANSFERASE-LIKE PROTEIN 1"/>
    <property type="match status" value="1"/>
</dbReference>
<sequence>MTMNQLLRKSLSIIVPAYDAAAFIEPCLRSILAQLEPQHALVVIDDGSRDATGEIAEHLQHEFAHARFTIVRQPNHGVATARNQGLAAADGEYVLFVDADDLLEPGALLALDRAIATHRPDVVACDYNTWRQRKKKHKCKRMMLGYPPNALLHDQEAILCSFFAGRQNYVWANVFRREIYERVRQPVFPPGRVFEDVAVVARLLAECASLFHLSRPIIDYRQHPSSLKCQVSSKWCVDFVWALRQIRDSFVALPVSDAVRMHIDVAACHFYVGIVKTSYQLPWREGRVVRAQVRQLFLDSLFNHPLAVLAAMERGTVISRDHEFDLTAASQARKALSGSVAFGIMKSASRRWKMWQQRLAAAT</sequence>
<feature type="domain" description="Glycosyltransferase 2-like" evidence="1">
    <location>
        <begin position="12"/>
        <end position="131"/>
    </location>
</feature>
<dbReference type="SUPFAM" id="SSF53448">
    <property type="entry name" value="Nucleotide-diphospho-sugar transferases"/>
    <property type="match status" value="1"/>
</dbReference>
<keyword evidence="3" id="KW-1185">Reference proteome</keyword>
<dbReference type="Proteomes" id="UP000297258">
    <property type="component" value="Unassembled WGS sequence"/>
</dbReference>
<dbReference type="Pfam" id="PF00535">
    <property type="entry name" value="Glycos_transf_2"/>
    <property type="match status" value="1"/>
</dbReference>
<dbReference type="GO" id="GO:0016758">
    <property type="term" value="F:hexosyltransferase activity"/>
    <property type="evidence" value="ECO:0007669"/>
    <property type="project" value="UniProtKB-ARBA"/>
</dbReference>
<comment type="caution">
    <text evidence="2">The sequence shown here is derived from an EMBL/GenBank/DDBJ whole genome shotgun (WGS) entry which is preliminary data.</text>
</comment>
<dbReference type="EMBL" id="SPUM01000040">
    <property type="protein sequence ID" value="TFW33455.1"/>
    <property type="molecule type" value="Genomic_DNA"/>
</dbReference>
<dbReference type="PANTHER" id="PTHR22916">
    <property type="entry name" value="GLYCOSYLTRANSFERASE"/>
    <property type="match status" value="1"/>
</dbReference>
<gene>
    <name evidence="2" type="ORF">E4O92_06855</name>
</gene>
<accession>A0A4Y9T263</accession>
<name>A0A4Y9T263_9BURK</name>
<evidence type="ECO:0000313" key="3">
    <source>
        <dbReference type="Proteomes" id="UP000297258"/>
    </source>
</evidence>
<proteinExistence type="predicted"/>
<dbReference type="AlphaFoldDB" id="A0A4Y9T263"/>
<dbReference type="CDD" id="cd00761">
    <property type="entry name" value="Glyco_tranf_GTA_type"/>
    <property type="match status" value="1"/>
</dbReference>
<dbReference type="InterPro" id="IPR001173">
    <property type="entry name" value="Glyco_trans_2-like"/>
</dbReference>
<reference evidence="2 3" key="1">
    <citation type="submission" date="2019-03" db="EMBL/GenBank/DDBJ databases">
        <title>Draft genome of Massilia hortus sp. nov., a novel bacterial species of the Oxalobacteraceae family.</title>
        <authorList>
            <person name="Peta V."/>
            <person name="Raths R."/>
            <person name="Bucking H."/>
        </authorList>
    </citation>
    <scope>NUCLEOTIDE SEQUENCE [LARGE SCALE GENOMIC DNA]</scope>
    <source>
        <strain evidence="2 3">ONC3</strain>
    </source>
</reference>
<organism evidence="2 3">
    <name type="scientific">Massilia horti</name>
    <dbReference type="NCBI Taxonomy" id="2562153"/>
    <lineage>
        <taxon>Bacteria</taxon>
        <taxon>Pseudomonadati</taxon>
        <taxon>Pseudomonadota</taxon>
        <taxon>Betaproteobacteria</taxon>
        <taxon>Burkholderiales</taxon>
        <taxon>Oxalobacteraceae</taxon>
        <taxon>Telluria group</taxon>
        <taxon>Massilia</taxon>
    </lineage>
</organism>
<dbReference type="Gene3D" id="3.90.550.10">
    <property type="entry name" value="Spore Coat Polysaccharide Biosynthesis Protein SpsA, Chain A"/>
    <property type="match status" value="1"/>
</dbReference>
<dbReference type="InterPro" id="IPR029044">
    <property type="entry name" value="Nucleotide-diphossugar_trans"/>
</dbReference>
<dbReference type="OrthoDB" id="9798249at2"/>
<evidence type="ECO:0000313" key="2">
    <source>
        <dbReference type="EMBL" id="TFW33455.1"/>
    </source>
</evidence>
<protein>
    <submittedName>
        <fullName evidence="2">Glycosyltransferase family 2 protein</fullName>
    </submittedName>
</protein>
<keyword evidence="2" id="KW-0808">Transferase</keyword>